<keyword evidence="2" id="KW-1185">Reference proteome</keyword>
<comment type="caution">
    <text evidence="1">The sequence shown here is derived from an EMBL/GenBank/DDBJ whole genome shotgun (WGS) entry which is preliminary data.</text>
</comment>
<dbReference type="HOGENOM" id="CLU_2396209_0_0_4"/>
<sequence>MPHLAVNAALGWHVSVNGGAVEVSLKDPRNRGIIYAEMRYRITLAEETAAGKFEIVPVRDKELEELRQNIEAWLVEDDVDRDDVDERPDFETF</sequence>
<name>K9DHB4_9BURK</name>
<reference evidence="1 2" key="1">
    <citation type="submission" date="2012-09" db="EMBL/GenBank/DDBJ databases">
        <title>The Genome Sequence of Massilia timonae CCUG 45783.</title>
        <authorList>
            <consortium name="The Broad Institute Genome Sequencing Platform"/>
            <person name="Earl A."/>
            <person name="Ward D."/>
            <person name="Feldgarden M."/>
            <person name="Gevers D."/>
            <person name="Huys G."/>
            <person name="Walker B."/>
            <person name="Young S.K."/>
            <person name="Zeng Q."/>
            <person name="Gargeya S."/>
            <person name="Fitzgerald M."/>
            <person name="Haas B."/>
            <person name="Abouelleil A."/>
            <person name="Alvarado L."/>
            <person name="Arachchi H.M."/>
            <person name="Berlin A.M."/>
            <person name="Chapman S.B."/>
            <person name="Goldberg J."/>
            <person name="Griggs A."/>
            <person name="Gujja S."/>
            <person name="Hansen M."/>
            <person name="Howarth C."/>
            <person name="Imamovic A."/>
            <person name="Larimer J."/>
            <person name="McCowen C."/>
            <person name="Montmayeur A."/>
            <person name="Murphy C."/>
            <person name="Neiman D."/>
            <person name="Pearson M."/>
            <person name="Priest M."/>
            <person name="Roberts A."/>
            <person name="Saif S."/>
            <person name="Shea T."/>
            <person name="Sisk P."/>
            <person name="Sykes S."/>
            <person name="Wortman J."/>
            <person name="Nusbaum C."/>
            <person name="Birren B."/>
        </authorList>
    </citation>
    <scope>NUCLEOTIDE SEQUENCE [LARGE SCALE GENOMIC DNA]</scope>
    <source>
        <strain evidence="1 2">CCUG 45783</strain>
    </source>
</reference>
<accession>K9DHB4</accession>
<proteinExistence type="predicted"/>
<gene>
    <name evidence="1" type="ORF">HMPREF9710_00792</name>
</gene>
<dbReference type="AlphaFoldDB" id="K9DHB4"/>
<dbReference type="Proteomes" id="UP000009874">
    <property type="component" value="Unassembled WGS sequence"/>
</dbReference>
<evidence type="ECO:0000313" key="2">
    <source>
        <dbReference type="Proteomes" id="UP000009874"/>
    </source>
</evidence>
<organism evidence="1 2">
    <name type="scientific">Massilia timonae CCUG 45783</name>
    <dbReference type="NCBI Taxonomy" id="883126"/>
    <lineage>
        <taxon>Bacteria</taxon>
        <taxon>Pseudomonadati</taxon>
        <taxon>Pseudomonadota</taxon>
        <taxon>Betaproteobacteria</taxon>
        <taxon>Burkholderiales</taxon>
        <taxon>Oxalobacteraceae</taxon>
        <taxon>Telluria group</taxon>
        <taxon>Massilia</taxon>
    </lineage>
</organism>
<dbReference type="EMBL" id="AGZI01000008">
    <property type="protein sequence ID" value="EKU84149.1"/>
    <property type="molecule type" value="Genomic_DNA"/>
</dbReference>
<dbReference type="PATRIC" id="fig|883126.3.peg.799"/>
<evidence type="ECO:0000313" key="1">
    <source>
        <dbReference type="EMBL" id="EKU84149.1"/>
    </source>
</evidence>
<protein>
    <submittedName>
        <fullName evidence="1">Uncharacterized protein</fullName>
    </submittedName>
</protein>